<comment type="function">
    <text evidence="8">S-adenosyl-L-methionine-dependent 2'-O-ribose methyltransferase that catalyzes the formation of 2'-O-methylguanosine at position 18 (Gm18) in a subset of tRNA. Selectively mediates Gm18 methylation of tRNAGln-TTG/CTG and tRNASer-TGA/GCT. Gm18 modification can enhance the stability of modified tRNAs.</text>
</comment>
<comment type="similarity">
    <text evidence="1">Belongs to the class IV-like SAM-binding methyltransferase superfamily. RNA methyltransferase TrmH family.</text>
</comment>
<evidence type="ECO:0000256" key="10">
    <source>
        <dbReference type="ARBA" id="ARBA00093636"/>
    </source>
</evidence>
<dbReference type="GO" id="GO:0141100">
    <property type="term" value="F:tRNA (guanine(18)-2'-O)-methyltransferase activity"/>
    <property type="evidence" value="ECO:0007669"/>
    <property type="project" value="UniProtKB-EC"/>
</dbReference>
<keyword evidence="5" id="KW-0694">RNA-binding</keyword>
<dbReference type="PANTHER" id="PTHR12029">
    <property type="entry name" value="RNA METHYLTRANSFERASE"/>
    <property type="match status" value="1"/>
</dbReference>
<name>A0AAD8EI40_DIPPU</name>
<dbReference type="Proteomes" id="UP001233999">
    <property type="component" value="Unassembled WGS sequence"/>
</dbReference>
<dbReference type="EMBL" id="JASPKZ010004196">
    <property type="protein sequence ID" value="KAJ9590729.1"/>
    <property type="molecule type" value="Genomic_DNA"/>
</dbReference>
<protein>
    <recommendedName>
        <fullName evidence="10">tRNA (guanosine(18)-2'-O)-methyltransferase TARBP1</fullName>
        <ecNumber evidence="9">2.1.1.34</ecNumber>
    </recommendedName>
    <alternativeName>
        <fullName evidence="11">TAR RNA-binding protein 1</fullName>
    </alternativeName>
</protein>
<evidence type="ECO:0000259" key="12">
    <source>
        <dbReference type="Pfam" id="PF00588"/>
    </source>
</evidence>
<dbReference type="GO" id="GO:0003723">
    <property type="term" value="F:RNA binding"/>
    <property type="evidence" value="ECO:0007669"/>
    <property type="project" value="UniProtKB-KW"/>
</dbReference>
<evidence type="ECO:0000256" key="7">
    <source>
        <dbReference type="ARBA" id="ARBA00093266"/>
    </source>
</evidence>
<gene>
    <name evidence="14" type="ORF">L9F63_016245</name>
</gene>
<evidence type="ECO:0000256" key="9">
    <source>
        <dbReference type="ARBA" id="ARBA00093594"/>
    </source>
</evidence>
<dbReference type="SUPFAM" id="SSF75217">
    <property type="entry name" value="alpha/beta knot"/>
    <property type="match status" value="1"/>
</dbReference>
<evidence type="ECO:0000256" key="5">
    <source>
        <dbReference type="ARBA" id="ARBA00022884"/>
    </source>
</evidence>
<evidence type="ECO:0000259" key="13">
    <source>
        <dbReference type="Pfam" id="PF25050"/>
    </source>
</evidence>
<reference evidence="14" key="2">
    <citation type="submission" date="2023-05" db="EMBL/GenBank/DDBJ databases">
        <authorList>
            <person name="Fouks B."/>
        </authorList>
    </citation>
    <scope>NUCLEOTIDE SEQUENCE</scope>
    <source>
        <strain evidence="14">Stay&amp;Tobe</strain>
        <tissue evidence="14">Testes</tissue>
    </source>
</reference>
<dbReference type="InterPro" id="IPR045330">
    <property type="entry name" value="TRM3/TARBP1"/>
</dbReference>
<dbReference type="InterPro" id="IPR001537">
    <property type="entry name" value="SpoU_MeTrfase"/>
</dbReference>
<comment type="catalytic activity">
    <reaction evidence="7">
        <text>guanosine(18) in tRNA + S-adenosyl-L-methionine = 2'-O-methylguanosine(18) in tRNA + S-adenosyl-L-homocysteine + H(+)</text>
        <dbReference type="Rhea" id="RHEA:20077"/>
        <dbReference type="Rhea" id="RHEA-COMP:10190"/>
        <dbReference type="Rhea" id="RHEA-COMP:10192"/>
        <dbReference type="ChEBI" id="CHEBI:15378"/>
        <dbReference type="ChEBI" id="CHEBI:57856"/>
        <dbReference type="ChEBI" id="CHEBI:59789"/>
        <dbReference type="ChEBI" id="CHEBI:74269"/>
        <dbReference type="ChEBI" id="CHEBI:74445"/>
        <dbReference type="EC" id="2.1.1.34"/>
    </reaction>
    <physiologicalReaction direction="left-to-right" evidence="7">
        <dbReference type="Rhea" id="RHEA:20078"/>
    </physiologicalReaction>
</comment>
<dbReference type="InterPro" id="IPR029028">
    <property type="entry name" value="Alpha/beta_knot_MTases"/>
</dbReference>
<feature type="non-terminal residue" evidence="14">
    <location>
        <position position="1"/>
    </location>
</feature>
<dbReference type="FunFam" id="3.40.1280.10:FF:000010">
    <property type="entry name" value="probable methyltransferase TARBP1"/>
    <property type="match status" value="1"/>
</dbReference>
<evidence type="ECO:0000256" key="6">
    <source>
        <dbReference type="ARBA" id="ARBA00022990"/>
    </source>
</evidence>
<dbReference type="GO" id="GO:0030488">
    <property type="term" value="P:tRNA methylation"/>
    <property type="evidence" value="ECO:0007669"/>
    <property type="project" value="InterPro"/>
</dbReference>
<dbReference type="Pfam" id="PF25050">
    <property type="entry name" value="TARBP1"/>
    <property type="match status" value="1"/>
</dbReference>
<evidence type="ECO:0000256" key="4">
    <source>
        <dbReference type="ARBA" id="ARBA00022691"/>
    </source>
</evidence>
<evidence type="ECO:0000256" key="3">
    <source>
        <dbReference type="ARBA" id="ARBA00022679"/>
    </source>
</evidence>
<evidence type="ECO:0000256" key="2">
    <source>
        <dbReference type="ARBA" id="ARBA00022603"/>
    </source>
</evidence>
<accession>A0AAD8EI40</accession>
<dbReference type="Gene3D" id="3.40.1280.10">
    <property type="match status" value="1"/>
</dbReference>
<dbReference type="Pfam" id="PF00588">
    <property type="entry name" value="SpoU_methylase"/>
    <property type="match status" value="1"/>
</dbReference>
<dbReference type="InterPro" id="IPR029026">
    <property type="entry name" value="tRNA_m1G_MTases_N"/>
</dbReference>
<dbReference type="PANTHER" id="PTHR12029:SF11">
    <property type="entry name" value="METHYLTRANSFERASE TARBP1-RELATED"/>
    <property type="match status" value="1"/>
</dbReference>
<organism evidence="14 15">
    <name type="scientific">Diploptera punctata</name>
    <name type="common">Pacific beetle cockroach</name>
    <dbReference type="NCBI Taxonomy" id="6984"/>
    <lineage>
        <taxon>Eukaryota</taxon>
        <taxon>Metazoa</taxon>
        <taxon>Ecdysozoa</taxon>
        <taxon>Arthropoda</taxon>
        <taxon>Hexapoda</taxon>
        <taxon>Insecta</taxon>
        <taxon>Pterygota</taxon>
        <taxon>Neoptera</taxon>
        <taxon>Polyneoptera</taxon>
        <taxon>Dictyoptera</taxon>
        <taxon>Blattodea</taxon>
        <taxon>Blaberoidea</taxon>
        <taxon>Blaberidae</taxon>
        <taxon>Diplopterinae</taxon>
        <taxon>Diploptera</taxon>
    </lineage>
</organism>
<dbReference type="InterPro" id="IPR044748">
    <property type="entry name" value="Trm3/TARBP1_C"/>
</dbReference>
<keyword evidence="15" id="KW-1185">Reference proteome</keyword>
<keyword evidence="3" id="KW-0808">Transferase</keyword>
<evidence type="ECO:0000256" key="11">
    <source>
        <dbReference type="ARBA" id="ARBA00093656"/>
    </source>
</evidence>
<feature type="domain" description="TARBP1" evidence="13">
    <location>
        <begin position="154"/>
        <end position="223"/>
    </location>
</feature>
<keyword evidence="2" id="KW-0489">Methyltransferase</keyword>
<keyword evidence="6" id="KW-0007">Acetylation</keyword>
<dbReference type="InterPro" id="IPR056921">
    <property type="entry name" value="TARBP1_dom"/>
</dbReference>
<comment type="caution">
    <text evidence="14">The sequence shown here is derived from an EMBL/GenBank/DDBJ whole genome shotgun (WGS) entry which is preliminary data.</text>
</comment>
<dbReference type="CDD" id="cd18091">
    <property type="entry name" value="SpoU-like_TRM3-like"/>
    <property type="match status" value="1"/>
</dbReference>
<dbReference type="EC" id="2.1.1.34" evidence="9"/>
<feature type="domain" description="tRNA/rRNA methyltransferase SpoU type" evidence="12">
    <location>
        <begin position="1240"/>
        <end position="1381"/>
    </location>
</feature>
<keyword evidence="4" id="KW-0949">S-adenosyl-L-methionine</keyword>
<evidence type="ECO:0000313" key="14">
    <source>
        <dbReference type="EMBL" id="KAJ9590729.1"/>
    </source>
</evidence>
<evidence type="ECO:0000256" key="8">
    <source>
        <dbReference type="ARBA" id="ARBA00093361"/>
    </source>
</evidence>
<reference evidence="14" key="1">
    <citation type="journal article" date="2023" name="IScience">
        <title>Live-bearing cockroach genome reveals convergent evolutionary mechanisms linked to viviparity in insects and beyond.</title>
        <authorList>
            <person name="Fouks B."/>
            <person name="Harrison M.C."/>
            <person name="Mikhailova A.A."/>
            <person name="Marchal E."/>
            <person name="English S."/>
            <person name="Carruthers M."/>
            <person name="Jennings E.C."/>
            <person name="Chiamaka E.L."/>
            <person name="Frigard R.A."/>
            <person name="Pippel M."/>
            <person name="Attardo G.M."/>
            <person name="Benoit J.B."/>
            <person name="Bornberg-Bauer E."/>
            <person name="Tobe S.S."/>
        </authorList>
    </citation>
    <scope>NUCLEOTIDE SEQUENCE</scope>
    <source>
        <strain evidence="14">Stay&amp;Tobe</strain>
    </source>
</reference>
<sequence length="1391" mass="160048">ESDNHEDKLDLTFTPEISVRLIETVLNVLLIKQKHVCCEFKIINEIMTDLHNTLLRLSMCNTAHISTDVLLYVVPKFVMYNTNNDFLQSLWRHIERNMDNDGEHPHIFYILCSLVEFYLCAELKQINSSFNIMNESNFWNLLQRGLTHSNPLVRKQALYLIKRAVDTCRIKNECVSCTDGMFWWDTTVSTNIWDKFFLIIETLEEKQVHIIKPILPVVDYLVKLSVTPCDNGLKLHGSWILCVLHRIITHDSTSVIKWGISSFVQIYKKLQFSKCSISVFLTTFMNVINNSVLYVKNSCDISVSETARELEDLFKFVAEFCCYDDCQIFFCCLLEKIIEIPWAPVPLFYIARALSCTKHTPVWDVDNIKLVKKFMTEALTCQNILIRAAVQSMFLDSLTHLTKTEELDIYSLADLLASFQENESLKRGTSAWDNIVHWIKTVINKNEASEFVTTEISIFEGVSDKKTDVSIKSVARMIILLCDAELLSLKTVDKDCSLTDSLYLIMSSFVMCETMLHSNETLQILSLQMIIALLNESHSLRNYLKVEDEVRKTILQSINCVLDKIFLWLVEKMLSVSELQDYYLIITCIEALSTFSNELSCHEVERNFMKLHETALSIIQTIDVPAARRYLSIKILSIVSHYMKQYNKWNSCGILTKHKQLINHIVSDGRLNQPLVKNKSEMSLTRDLQTLRGKMNSEYLEAGWSIIENFIYSYSDGVGVVLSLRSFRLLIEDALTSLEISSRTVLVPMMRVVGRILSQSTANEDVDVVLKLISVCWNMTFELRKTELFWIVMTAFVEMLFQPFTLTTSLYQQYLSAMLTRGQAVSGLYNLLIMQLQNSVAASSIQILYNKWHLLAEALTFGPIHRKDQRIITDTCLYIASLGDKCAANKLIANDSYADGEVRMRALQLVLELCTDSRRQYIASQLVEALIEKDRVESLNKSRYYNDSHLHRVKHRILQNLLILEPLLCSEDAEKLMMWLQNSLLRESQQPSVRYQQEWLIVRIFLHHPHLNTRLWTMFEEAQQKRPGSICSFIAITYHMANALENEEIFVDRGISKMLPLCMAQHFSIRLYAQTTVQKLFALCKQRDNLKHLSKKYAVMENCLKISVKHGNSVKNAQKLQEDFYFSAFHPVAHYSIETIFHELPRLANITQEEWIPLDVVNRCRVNGTDYLSLNNTDTSLKQFSVASWVLKSSGLSEEEDSVVAMQTNFQKKLIPWRSLIPDEELRPSKIEPAVKKEGLIVVASLVDRLPNLGGLSRTCEVFGVSEYVIANLKCVEDKQFQNLSVTAEHWIPISEVKPHLLAKYLESKKEDSYTVIGAEQTANSIRLSDVRFPKKTVLLLGNEKEGIPANLLPMLDMCVEIPQYGVVRSLNVHVTGALFVWEYVRQHTPK</sequence>
<evidence type="ECO:0000256" key="1">
    <source>
        <dbReference type="ARBA" id="ARBA00007228"/>
    </source>
</evidence>
<evidence type="ECO:0000313" key="15">
    <source>
        <dbReference type="Proteomes" id="UP001233999"/>
    </source>
</evidence>
<proteinExistence type="inferred from homology"/>